<feature type="signal peptide" evidence="1">
    <location>
        <begin position="1"/>
        <end position="20"/>
    </location>
</feature>
<evidence type="ECO:0000313" key="3">
    <source>
        <dbReference type="EMBL" id="MFC1572488.1"/>
    </source>
</evidence>
<feature type="domain" description="FlgD/Vpr Ig-like" evidence="2">
    <location>
        <begin position="524"/>
        <end position="575"/>
    </location>
</feature>
<comment type="caution">
    <text evidence="3">The sequence shown here is derived from an EMBL/GenBank/DDBJ whole genome shotgun (WGS) entry which is preliminary data.</text>
</comment>
<name>A0ABV6YJK2_UNCEI</name>
<feature type="chain" id="PRO_5046909461" evidence="1">
    <location>
        <begin position="21"/>
        <end position="597"/>
    </location>
</feature>
<dbReference type="NCBIfam" id="TIGR04183">
    <property type="entry name" value="Por_Secre_tail"/>
    <property type="match status" value="1"/>
</dbReference>
<evidence type="ECO:0000313" key="4">
    <source>
        <dbReference type="Proteomes" id="UP001593833"/>
    </source>
</evidence>
<keyword evidence="4" id="KW-1185">Reference proteome</keyword>
<proteinExistence type="predicted"/>
<evidence type="ECO:0000256" key="1">
    <source>
        <dbReference type="SAM" id="SignalP"/>
    </source>
</evidence>
<dbReference type="Pfam" id="PF13860">
    <property type="entry name" value="FlgD_ig"/>
    <property type="match status" value="1"/>
</dbReference>
<keyword evidence="1" id="KW-0732">Signal</keyword>
<dbReference type="Gene3D" id="2.60.40.4070">
    <property type="match status" value="1"/>
</dbReference>
<protein>
    <submittedName>
        <fullName evidence="3">FlgD immunoglobulin-like domain containing protein</fullName>
    </submittedName>
</protein>
<dbReference type="InterPro" id="IPR026444">
    <property type="entry name" value="Secre_tail"/>
</dbReference>
<sequence length="597" mass="66142">MKIHHVPTILLLITAATAGAAAGTPQGADGDSIDSVESIQIHQIQRPNPVPTTPAWGDTMFFGYFEEFDGEPYAIWGETWTFDHTPDYPLEGWTARDASVPDDSGDLFWRLAPLDDPFVPCWESSGAVINGLQSAWIGACELEAYHLCWVNSDGAGYGNGWFQRFTGPELHYLGWGWLYCHFDYWCNTEQDFDSVRVYVKILGDTPSETMICAFTGEIGNPQYNDFAHHVEDIAPGVFGNEPRTFQLVFEMTSDSGASDEDDWYATQYGAFAFDDLELTGNILEGDQFWNFEGPTGAADWVASTWEPVGTFLSVQHADDLDILTPCPGFMTDNVLTFFDDNSPVFPHPVDQYTMAISPIMDISSIENIDEVGACWDTYASMPLVTCVFYRPSWMYYPQVCESGKSVWSDRIGVGYDQWLYREDPQCFPSTTTIDIGYGADDIPPDADQVRFVYEVHQSCETAGQPPSPYTEQSPFIDNVRTFVTGVDLAADVKPDEHEVPARFALAGISPNPSSGSANVRFGIPSAGQLNVSIIDVSGRLVRKLADEAVQPGETSFTWDGRSDGNRRTPPGVYFVRGCFEGEHTPATTLEGRLVILE</sequence>
<dbReference type="Proteomes" id="UP001593833">
    <property type="component" value="Unassembled WGS sequence"/>
</dbReference>
<dbReference type="EMBL" id="JBHPKH010000018">
    <property type="protein sequence ID" value="MFC1572488.1"/>
    <property type="molecule type" value="Genomic_DNA"/>
</dbReference>
<gene>
    <name evidence="3" type="ORF">ACFL6M_02705</name>
</gene>
<organism evidence="3 4">
    <name type="scientific">Eiseniibacteriota bacterium</name>
    <dbReference type="NCBI Taxonomy" id="2212470"/>
    <lineage>
        <taxon>Bacteria</taxon>
        <taxon>Candidatus Eiseniibacteriota</taxon>
    </lineage>
</organism>
<accession>A0ABV6YJK2</accession>
<dbReference type="InterPro" id="IPR025965">
    <property type="entry name" value="FlgD/Vpr_Ig-like"/>
</dbReference>
<evidence type="ECO:0000259" key="2">
    <source>
        <dbReference type="Pfam" id="PF13860"/>
    </source>
</evidence>
<reference evidence="3 4" key="1">
    <citation type="submission" date="2024-09" db="EMBL/GenBank/DDBJ databases">
        <authorList>
            <person name="D'Angelo T."/>
        </authorList>
    </citation>
    <scope>NUCLEOTIDE SEQUENCE [LARGE SCALE GENOMIC DNA]</scope>
    <source>
        <strain evidence="3">SAG AM-320-E07</strain>
    </source>
</reference>